<dbReference type="Gene3D" id="1.20.5.420">
    <property type="entry name" value="Immunoglobulin FC, subunit C"/>
    <property type="match status" value="1"/>
</dbReference>
<reference evidence="7" key="1">
    <citation type="submission" date="2018-03" db="EMBL/GenBank/DDBJ databases">
        <title>The relapsing fever spirochete Borrelia turicatae persists in the highly oxidative environment of its soft-bodied tick vector.</title>
        <authorList>
            <person name="Bourret T.J."/>
            <person name="Boyle W.K."/>
            <person name="Valenzuela J.G."/>
            <person name="Oliveira F."/>
            <person name="Lopez J.E."/>
        </authorList>
    </citation>
    <scope>NUCLEOTIDE SEQUENCE</scope>
    <source>
        <strain evidence="7">Kansas strain/isolate</strain>
        <tissue evidence="7">Salivary glands</tissue>
    </source>
</reference>
<dbReference type="GO" id="GO:0016020">
    <property type="term" value="C:membrane"/>
    <property type="evidence" value="ECO:0007669"/>
    <property type="project" value="TreeGrafter"/>
</dbReference>
<dbReference type="GO" id="GO:0072380">
    <property type="term" value="C:TRC complex"/>
    <property type="evidence" value="ECO:0007669"/>
    <property type="project" value="TreeGrafter"/>
</dbReference>
<name>A0A2R5LDG3_9ACAR</name>
<evidence type="ECO:0000256" key="3">
    <source>
        <dbReference type="ARBA" id="ARBA00022803"/>
    </source>
</evidence>
<evidence type="ECO:0000256" key="1">
    <source>
        <dbReference type="ARBA" id="ARBA00008175"/>
    </source>
</evidence>
<dbReference type="GO" id="GO:0006620">
    <property type="term" value="P:post-translational protein targeting to endoplasmic reticulum membrane"/>
    <property type="evidence" value="ECO:0007669"/>
    <property type="project" value="TreeGrafter"/>
</dbReference>
<dbReference type="PANTHER" id="PTHR45831">
    <property type="entry name" value="LD24721P"/>
    <property type="match status" value="1"/>
</dbReference>
<dbReference type="SUPFAM" id="SSF48452">
    <property type="entry name" value="TPR-like"/>
    <property type="match status" value="1"/>
</dbReference>
<feature type="domain" description="SGTA homodimerisation" evidence="6">
    <location>
        <begin position="5"/>
        <end position="64"/>
    </location>
</feature>
<dbReference type="InterPro" id="IPR032374">
    <property type="entry name" value="SGTA_dimer"/>
</dbReference>
<proteinExistence type="inferred from homology"/>
<feature type="compositionally biased region" description="Polar residues" evidence="5">
    <location>
        <begin position="301"/>
        <end position="310"/>
    </location>
</feature>
<evidence type="ECO:0000256" key="2">
    <source>
        <dbReference type="ARBA" id="ARBA00022737"/>
    </source>
</evidence>
<evidence type="ECO:0000256" key="4">
    <source>
        <dbReference type="PROSITE-ProRule" id="PRU00339"/>
    </source>
</evidence>
<keyword evidence="3 4" id="KW-0802">TPR repeat</keyword>
<dbReference type="AlphaFoldDB" id="A0A2R5LDG3"/>
<comment type="similarity">
    <text evidence="1">Belongs to the SGT family.</text>
</comment>
<dbReference type="GO" id="GO:0060090">
    <property type="term" value="F:molecular adaptor activity"/>
    <property type="evidence" value="ECO:0007669"/>
    <property type="project" value="TreeGrafter"/>
</dbReference>
<dbReference type="FunFam" id="1.25.40.10:FF:000732">
    <property type="entry name" value="Small Glutamine-rich Tetratrico repeat protein"/>
    <property type="match status" value="1"/>
</dbReference>
<feature type="repeat" description="TPR" evidence="4">
    <location>
        <begin position="88"/>
        <end position="121"/>
    </location>
</feature>
<dbReference type="SMART" id="SM00028">
    <property type="entry name" value="TPR"/>
    <property type="match status" value="3"/>
</dbReference>
<dbReference type="Gene3D" id="1.25.40.10">
    <property type="entry name" value="Tetratricopeptide repeat domain"/>
    <property type="match status" value="1"/>
</dbReference>
<sequence length="316" mass="34361">MSDVKRLVLSIVQFLRQQLQTEELTADAKESVEVAVQCLETAYGVSVDTQSHLLEQRTLLEMFREVSLHDAAQAHTVLEPSPAQQAEAEMYKQEGNNMMKEEQYPAALEYYTKAISLDGHNAVYFCNRAAAYSKLNNHMEAIKDCQRALKIDPKYGKAYGRIGLAYASLNEHQKAKESYQKAVELDPDNQSYINNLRVAEEKLRGMSSNGGGDLHHGAGGGATAPFDLSSVLGNPTLMNMAAALMQDPNMQNIMSGLMSGGLAQGGTGGGLDALLQAGQQLASQMQAANPELVDQLRRHMNSSGANSQEGPENEPQ</sequence>
<feature type="repeat" description="TPR" evidence="4">
    <location>
        <begin position="156"/>
        <end position="189"/>
    </location>
</feature>
<feature type="repeat" description="TPR" evidence="4">
    <location>
        <begin position="122"/>
        <end position="155"/>
    </location>
</feature>
<organism evidence="7">
    <name type="scientific">Ornithodoros turicata</name>
    <dbReference type="NCBI Taxonomy" id="34597"/>
    <lineage>
        <taxon>Eukaryota</taxon>
        <taxon>Metazoa</taxon>
        <taxon>Ecdysozoa</taxon>
        <taxon>Arthropoda</taxon>
        <taxon>Chelicerata</taxon>
        <taxon>Arachnida</taxon>
        <taxon>Acari</taxon>
        <taxon>Parasitiformes</taxon>
        <taxon>Ixodida</taxon>
        <taxon>Ixodoidea</taxon>
        <taxon>Argasidae</taxon>
        <taxon>Ornithodorinae</taxon>
        <taxon>Ornithodoros</taxon>
    </lineage>
</organism>
<dbReference type="PANTHER" id="PTHR45831:SF2">
    <property type="entry name" value="LD24721P"/>
    <property type="match status" value="1"/>
</dbReference>
<feature type="region of interest" description="Disordered" evidence="5">
    <location>
        <begin position="297"/>
        <end position="316"/>
    </location>
</feature>
<evidence type="ECO:0000256" key="5">
    <source>
        <dbReference type="SAM" id="MobiDB-lite"/>
    </source>
</evidence>
<protein>
    <submittedName>
        <fullName evidence="7">Putative secreted protein</fullName>
    </submittedName>
</protein>
<dbReference type="PROSITE" id="PS50293">
    <property type="entry name" value="TPR_REGION"/>
    <property type="match status" value="1"/>
</dbReference>
<evidence type="ECO:0000313" key="7">
    <source>
        <dbReference type="EMBL" id="MBY07570.1"/>
    </source>
</evidence>
<dbReference type="Pfam" id="PF16546">
    <property type="entry name" value="SGTA_dimer"/>
    <property type="match status" value="1"/>
</dbReference>
<evidence type="ECO:0000259" key="6">
    <source>
        <dbReference type="Pfam" id="PF16546"/>
    </source>
</evidence>
<keyword evidence="2" id="KW-0677">Repeat</keyword>
<dbReference type="PROSITE" id="PS50005">
    <property type="entry name" value="TPR"/>
    <property type="match status" value="3"/>
</dbReference>
<dbReference type="KEGG" id="oti:135391051"/>
<dbReference type="InterPro" id="IPR011990">
    <property type="entry name" value="TPR-like_helical_dom_sf"/>
</dbReference>
<dbReference type="RefSeq" id="XP_064477203.1">
    <property type="nucleotide sequence ID" value="XM_064621133.1"/>
</dbReference>
<dbReference type="GeneID" id="135391051"/>
<dbReference type="Pfam" id="PF00515">
    <property type="entry name" value="TPR_1"/>
    <property type="match status" value="2"/>
</dbReference>
<dbReference type="InterPro" id="IPR019734">
    <property type="entry name" value="TPR_rpt"/>
</dbReference>
<dbReference type="InterPro" id="IPR047150">
    <property type="entry name" value="SGT"/>
</dbReference>
<accession>A0A2R5LDG3</accession>
<dbReference type="EMBL" id="GGLE01003444">
    <property type="protein sequence ID" value="MBY07570.1"/>
    <property type="molecule type" value="Transcribed_RNA"/>
</dbReference>